<organism evidence="12 13">
    <name type="scientific">Metarhizium album (strain ARSEF 1941)</name>
    <dbReference type="NCBI Taxonomy" id="1081103"/>
    <lineage>
        <taxon>Eukaryota</taxon>
        <taxon>Fungi</taxon>
        <taxon>Dikarya</taxon>
        <taxon>Ascomycota</taxon>
        <taxon>Pezizomycotina</taxon>
        <taxon>Sordariomycetes</taxon>
        <taxon>Hypocreomycetidae</taxon>
        <taxon>Hypocreales</taxon>
        <taxon>Clavicipitaceae</taxon>
        <taxon>Metarhizium</taxon>
    </lineage>
</organism>
<evidence type="ECO:0000313" key="12">
    <source>
        <dbReference type="EMBL" id="KHN98708.1"/>
    </source>
</evidence>
<evidence type="ECO:0000256" key="1">
    <source>
        <dbReference type="ARBA" id="ARBA00007447"/>
    </source>
</evidence>
<feature type="compositionally biased region" description="Pro residues" evidence="9">
    <location>
        <begin position="704"/>
        <end position="714"/>
    </location>
</feature>
<dbReference type="CDD" id="cd05474">
    <property type="entry name" value="SAP_like"/>
    <property type="match status" value="1"/>
</dbReference>
<dbReference type="SUPFAM" id="SSF50630">
    <property type="entry name" value="Acid proteases"/>
    <property type="match status" value="1"/>
</dbReference>
<dbReference type="GO" id="GO:0004190">
    <property type="term" value="F:aspartic-type endopeptidase activity"/>
    <property type="evidence" value="ECO:0007669"/>
    <property type="project" value="UniProtKB-KW"/>
</dbReference>
<feature type="active site" evidence="6">
    <location>
        <position position="321"/>
    </location>
</feature>
<keyword evidence="2 8" id="KW-0645">Protease</keyword>
<feature type="active site" evidence="6">
    <location>
        <position position="119"/>
    </location>
</feature>
<evidence type="ECO:0000256" key="2">
    <source>
        <dbReference type="ARBA" id="ARBA00022670"/>
    </source>
</evidence>
<keyword evidence="7" id="KW-1015">Disulfide bond</keyword>
<dbReference type="AlphaFoldDB" id="A0A0B2WXE3"/>
<keyword evidence="3 10" id="KW-0732">Signal</keyword>
<dbReference type="InterPro" id="IPR033121">
    <property type="entry name" value="PEPTIDASE_A1"/>
</dbReference>
<dbReference type="PRINTS" id="PR00792">
    <property type="entry name" value="PEPSIN"/>
</dbReference>
<evidence type="ECO:0000256" key="5">
    <source>
        <dbReference type="ARBA" id="ARBA00022801"/>
    </source>
</evidence>
<dbReference type="InterPro" id="IPR042099">
    <property type="entry name" value="ANL_N_sf"/>
</dbReference>
<dbReference type="PANTHER" id="PTHR47966">
    <property type="entry name" value="BETA-SITE APP-CLEAVING ENZYME, ISOFORM A-RELATED"/>
    <property type="match status" value="1"/>
</dbReference>
<dbReference type="Gene3D" id="2.40.70.10">
    <property type="entry name" value="Acid Proteases"/>
    <property type="match status" value="2"/>
</dbReference>
<protein>
    <submittedName>
        <fullName evidence="12">Secreted aspartic proteinase</fullName>
    </submittedName>
</protein>
<gene>
    <name evidence="12" type="ORF">MAM_03170</name>
</gene>
<dbReference type="Gene3D" id="3.40.50.12780">
    <property type="entry name" value="N-terminal domain of ligase-like"/>
    <property type="match status" value="1"/>
</dbReference>
<comment type="similarity">
    <text evidence="1 8">Belongs to the peptidase A1 family.</text>
</comment>
<dbReference type="PANTHER" id="PTHR47966:SF65">
    <property type="entry name" value="ASPARTIC-TYPE ENDOPEPTIDASE"/>
    <property type="match status" value="1"/>
</dbReference>
<evidence type="ECO:0000259" key="11">
    <source>
        <dbReference type="PROSITE" id="PS51767"/>
    </source>
</evidence>
<keyword evidence="4 8" id="KW-0064">Aspartyl protease</keyword>
<evidence type="ECO:0000256" key="9">
    <source>
        <dbReference type="SAM" id="MobiDB-lite"/>
    </source>
</evidence>
<evidence type="ECO:0000256" key="8">
    <source>
        <dbReference type="RuleBase" id="RU000454"/>
    </source>
</evidence>
<proteinExistence type="inferred from homology"/>
<dbReference type="InterPro" id="IPR021109">
    <property type="entry name" value="Peptidase_aspartic_dom_sf"/>
</dbReference>
<dbReference type="Proteomes" id="UP000030816">
    <property type="component" value="Unassembled WGS sequence"/>
</dbReference>
<dbReference type="InterPro" id="IPR001969">
    <property type="entry name" value="Aspartic_peptidase_AS"/>
</dbReference>
<dbReference type="OrthoDB" id="771136at2759"/>
<sequence>MWPVSWRAALLVLLGADLSAAADVSLLKGLSQYVRGDSFLSMPVGTVDRPPGAKRAANGFEEKLYNMEFFYATDVSKKNLIHSLDILAIFCKWALPLIPLCRSTVNIGSPPQRVTVLVDTGSSELWVNPDCRTSKSSDLAKQCREFGQYDPRRSDSSYGPFGTEDLDYGDASDSTTRTSVSINYYSDVVALGDAKINNQTFGVVTQSQGQSQGILGLAPDLKGGLSPSEPYSLVLDSMAKQGVISSRVFSLDLRRSDDEHGAIMYGGLDKSKFIGPLEKRPIVKGVGGEWRLAVELTTIGVTLSSSSNFAVNGSDANVMLDSGTTMTRMHSAVAAPILRALDAEVDSEGYYQVRCSAKTFGGSVDFGFGKKTIRVPLKKFILNLGDSAGMCYVGMVVTTGQQILGDSVLRAGYFVFDWDNQEVHIAQAANCGNNDIVAVSSGTDAVPSATGHCKEGDAALTGAGGAKSTPTKGRVSTQTRRTVYTVTSCPPIDAACVTALPDSVTLEEFINKPGYGRHPIAESRDPYTCGITGLTRSVAQVARRTDHLARAIAEQLAFDPHEGTEWDRVVCLYSLNTIDYIPLAHAIHRLSGIVTPASAAYSHQELEHQLRSSGAQALFTCVPLLDNALKAADAAGIPRRRVFLLAVPQVASDPSFETIDDLAERGRSLPPLPPLRWIKGQGARQTAFLCYSSGTSGLPVSNRPVPPCAQPLPRPVRARSRGD</sequence>
<keyword evidence="5 8" id="KW-0378">Hydrolase</keyword>
<evidence type="ECO:0000256" key="4">
    <source>
        <dbReference type="ARBA" id="ARBA00022750"/>
    </source>
</evidence>
<feature type="domain" description="Peptidase A1" evidence="11">
    <location>
        <begin position="101"/>
        <end position="426"/>
    </location>
</feature>
<feature type="chain" id="PRO_5002096257" evidence="10">
    <location>
        <begin position="22"/>
        <end position="723"/>
    </location>
</feature>
<dbReference type="GeneID" id="63737625"/>
<dbReference type="InterPro" id="IPR001461">
    <property type="entry name" value="Aspartic_peptidase_A1"/>
</dbReference>
<dbReference type="PROSITE" id="PS51767">
    <property type="entry name" value="PEPTIDASE_A1"/>
    <property type="match status" value="1"/>
</dbReference>
<dbReference type="EMBL" id="AZHE01000006">
    <property type="protein sequence ID" value="KHN98708.1"/>
    <property type="molecule type" value="Genomic_DNA"/>
</dbReference>
<dbReference type="RefSeq" id="XP_040679774.1">
    <property type="nucleotide sequence ID" value="XM_040821969.1"/>
</dbReference>
<dbReference type="InterPro" id="IPR033876">
    <property type="entry name" value="SAP-like"/>
</dbReference>
<name>A0A0B2WXE3_METAS</name>
<evidence type="ECO:0000256" key="3">
    <source>
        <dbReference type="ARBA" id="ARBA00022729"/>
    </source>
</evidence>
<accession>A0A0B2WXE3</accession>
<dbReference type="PROSITE" id="PS00141">
    <property type="entry name" value="ASP_PROTEASE"/>
    <property type="match status" value="2"/>
</dbReference>
<dbReference type="Pfam" id="PF00501">
    <property type="entry name" value="AMP-binding"/>
    <property type="match status" value="1"/>
</dbReference>
<dbReference type="MEROPS" id="A01.082"/>
<evidence type="ECO:0000256" key="10">
    <source>
        <dbReference type="SAM" id="SignalP"/>
    </source>
</evidence>
<evidence type="ECO:0000313" key="13">
    <source>
        <dbReference type="Proteomes" id="UP000030816"/>
    </source>
</evidence>
<evidence type="ECO:0000256" key="7">
    <source>
        <dbReference type="PIRSR" id="PIRSR601461-2"/>
    </source>
</evidence>
<evidence type="ECO:0000256" key="6">
    <source>
        <dbReference type="PIRSR" id="PIRSR601461-1"/>
    </source>
</evidence>
<feature type="region of interest" description="Disordered" evidence="9">
    <location>
        <begin position="700"/>
        <end position="723"/>
    </location>
</feature>
<dbReference type="STRING" id="1081103.A0A0B2WXE3"/>
<keyword evidence="13" id="KW-1185">Reference proteome</keyword>
<dbReference type="HOGENOM" id="CLU_382658_0_0_1"/>
<feature type="region of interest" description="Disordered" evidence="9">
    <location>
        <begin position="151"/>
        <end position="176"/>
    </location>
</feature>
<comment type="caution">
    <text evidence="12">The sequence shown here is derived from an EMBL/GenBank/DDBJ whole genome shotgun (WGS) entry which is preliminary data.</text>
</comment>
<feature type="disulfide bond" evidence="7">
    <location>
        <begin position="355"/>
        <end position="391"/>
    </location>
</feature>
<dbReference type="SUPFAM" id="SSF56801">
    <property type="entry name" value="Acetyl-CoA synthetase-like"/>
    <property type="match status" value="1"/>
</dbReference>
<dbReference type="GO" id="GO:0006508">
    <property type="term" value="P:proteolysis"/>
    <property type="evidence" value="ECO:0007669"/>
    <property type="project" value="UniProtKB-KW"/>
</dbReference>
<reference evidence="12 13" key="1">
    <citation type="journal article" date="2014" name="Proc. Natl. Acad. Sci. U.S.A.">
        <title>Trajectory and genomic determinants of fungal-pathogen speciation and host adaptation.</title>
        <authorList>
            <person name="Hu X."/>
            <person name="Xiao G."/>
            <person name="Zheng P."/>
            <person name="Shang Y."/>
            <person name="Su Y."/>
            <person name="Zhang X."/>
            <person name="Liu X."/>
            <person name="Zhan S."/>
            <person name="St Leger R.J."/>
            <person name="Wang C."/>
        </authorList>
    </citation>
    <scope>NUCLEOTIDE SEQUENCE [LARGE SCALE GENOMIC DNA]</scope>
    <source>
        <strain evidence="12 13">ARSEF 1941</strain>
    </source>
</reference>
<feature type="signal peptide" evidence="10">
    <location>
        <begin position="1"/>
        <end position="21"/>
    </location>
</feature>
<dbReference type="InterPro" id="IPR000873">
    <property type="entry name" value="AMP-dep_synth/lig_dom"/>
</dbReference>
<dbReference type="Pfam" id="PF00026">
    <property type="entry name" value="Asp"/>
    <property type="match status" value="1"/>
</dbReference>